<name>A0A1L3KIE0_9VIRU</name>
<dbReference type="Pfam" id="PF01819">
    <property type="entry name" value="Levi_coat"/>
    <property type="match status" value="1"/>
</dbReference>
<reference evidence="1" key="1">
    <citation type="journal article" date="2016" name="Nature">
        <title>Redefining the invertebrate RNA virosphere.</title>
        <authorList>
            <person name="Shi M."/>
            <person name="Lin X.D."/>
            <person name="Tian J.H."/>
            <person name="Chen L.J."/>
            <person name="Chen X."/>
            <person name="Li C.X."/>
            <person name="Qin X.C."/>
            <person name="Li J."/>
            <person name="Cao J.P."/>
            <person name="Eden J.S."/>
            <person name="Buchmann J."/>
            <person name="Wang W."/>
            <person name="Xu J."/>
            <person name="Holmes E.C."/>
            <person name="Zhang Y.Z."/>
        </authorList>
    </citation>
    <scope>NUCLEOTIDE SEQUENCE</scope>
    <source>
        <strain evidence="1">SHWC0209c10970</strain>
    </source>
</reference>
<protein>
    <recommendedName>
        <fullName evidence="2">Coat protein</fullName>
    </recommendedName>
</protein>
<organism evidence="1">
    <name type="scientific">Shahe levi-like virus 2</name>
    <dbReference type="NCBI Taxonomy" id="1923427"/>
    <lineage>
        <taxon>Viruses</taxon>
        <taxon>Riboviria</taxon>
    </lineage>
</organism>
<sequence length="132" mass="14523">MPAIQSIVLTDRETTPINHTFIPRNVTSDGIGETYESKGVPIGEPTFKVSLRKTNAGYKGTLKLQVPVVQDQVINGITAPIVVRTSYVTCEFSFDKESSLQERNNVVGMIASSLDKSKVLVNDVLVKLEHVY</sequence>
<dbReference type="GO" id="GO:0019028">
    <property type="term" value="C:viral capsid"/>
    <property type="evidence" value="ECO:0007669"/>
    <property type="project" value="InterPro"/>
</dbReference>
<dbReference type="InterPro" id="IPR002703">
    <property type="entry name" value="Levivir_coat"/>
</dbReference>
<evidence type="ECO:0008006" key="2">
    <source>
        <dbReference type="Google" id="ProtNLM"/>
    </source>
</evidence>
<dbReference type="EMBL" id="KX883561">
    <property type="protein sequence ID" value="APG77178.1"/>
    <property type="molecule type" value="Genomic_RNA"/>
</dbReference>
<dbReference type="InterPro" id="IPR015954">
    <property type="entry name" value="Phage_RNA-type_capsid"/>
</dbReference>
<dbReference type="Gene3D" id="3.30.380.10">
    <property type="entry name" value="MS2 Viral Coat Protein"/>
    <property type="match status" value="1"/>
</dbReference>
<accession>A0A1L3KIE0</accession>
<dbReference type="GO" id="GO:0005198">
    <property type="term" value="F:structural molecule activity"/>
    <property type="evidence" value="ECO:0007669"/>
    <property type="project" value="InterPro"/>
</dbReference>
<dbReference type="SUPFAM" id="SSF55405">
    <property type="entry name" value="RNA bacteriophage capsid protein"/>
    <property type="match status" value="1"/>
</dbReference>
<proteinExistence type="predicted"/>
<evidence type="ECO:0000313" key="1">
    <source>
        <dbReference type="EMBL" id="APG77178.1"/>
    </source>
</evidence>